<dbReference type="Gene3D" id="2.30.30.40">
    <property type="entry name" value="SH3 Domains"/>
    <property type="match status" value="1"/>
</dbReference>
<feature type="region of interest" description="Disordered" evidence="2">
    <location>
        <begin position="232"/>
        <end position="537"/>
    </location>
</feature>
<dbReference type="Pfam" id="PF14603">
    <property type="entry name" value="hSH3"/>
    <property type="match status" value="1"/>
</dbReference>
<dbReference type="Proteomes" id="UP000694548">
    <property type="component" value="Chromosome sgr17"/>
</dbReference>
<protein>
    <submittedName>
        <fullName evidence="5">Fibrous sheath CABYR-binding protein-like</fullName>
    </submittedName>
    <submittedName>
        <fullName evidence="4">Transcript variant X1</fullName>
    </submittedName>
</protein>
<dbReference type="SUPFAM" id="SSF50044">
    <property type="entry name" value="SH3-domain"/>
    <property type="match status" value="1"/>
</dbReference>
<dbReference type="Proteomes" id="UP000822369">
    <property type="component" value="Chromosome 17"/>
</dbReference>
<dbReference type="InterPro" id="IPR036028">
    <property type="entry name" value="SH3-like_dom_sf"/>
</dbReference>
<feature type="compositionally biased region" description="Pro residues" evidence="2">
    <location>
        <begin position="267"/>
        <end position="289"/>
    </location>
</feature>
<dbReference type="GO" id="GO:0072659">
    <property type="term" value="P:protein localization to plasma membrane"/>
    <property type="evidence" value="ECO:0007669"/>
    <property type="project" value="TreeGrafter"/>
</dbReference>
<feature type="compositionally biased region" description="Low complexity" evidence="2">
    <location>
        <begin position="338"/>
        <end position="350"/>
    </location>
</feature>
<dbReference type="EMBL" id="JAAVVJ010000017">
    <property type="protein sequence ID" value="KAF7203342.1"/>
    <property type="molecule type" value="Genomic_DNA"/>
</dbReference>
<feature type="compositionally biased region" description="Basic residues" evidence="2">
    <location>
        <begin position="717"/>
        <end position="731"/>
    </location>
</feature>
<dbReference type="GeneID" id="107393438"/>
<feature type="compositionally biased region" description="Polar residues" evidence="2">
    <location>
        <begin position="1"/>
        <end position="11"/>
    </location>
</feature>
<feature type="compositionally biased region" description="Pro residues" evidence="2">
    <location>
        <begin position="327"/>
        <end position="337"/>
    </location>
</feature>
<dbReference type="GO" id="GO:0050852">
    <property type="term" value="P:T cell receptor signaling pathway"/>
    <property type="evidence" value="ECO:0007669"/>
    <property type="project" value="TreeGrafter"/>
</dbReference>
<feature type="region of interest" description="Disordered" evidence="2">
    <location>
        <begin position="625"/>
        <end position="689"/>
    </location>
</feature>
<feature type="region of interest" description="Disordered" evidence="2">
    <location>
        <begin position="715"/>
        <end position="809"/>
    </location>
</feature>
<feature type="compositionally biased region" description="Polar residues" evidence="2">
    <location>
        <begin position="58"/>
        <end position="72"/>
    </location>
</feature>
<reference evidence="5" key="3">
    <citation type="submission" date="2025-05" db="UniProtKB">
        <authorList>
            <consortium name="Ensembl"/>
        </authorList>
    </citation>
    <scope>IDENTIFICATION</scope>
</reference>
<evidence type="ECO:0000313" key="4">
    <source>
        <dbReference type="EMBL" id="KAF7203342.1"/>
    </source>
</evidence>
<keyword evidence="6" id="KW-1185">Reference proteome</keyword>
<feature type="region of interest" description="Disordered" evidence="2">
    <location>
        <begin position="1"/>
        <end position="184"/>
    </location>
</feature>
<dbReference type="PANTHER" id="PTHR16830:SF20">
    <property type="entry name" value="SI:CH211-188C16.1-RELATED"/>
    <property type="match status" value="1"/>
</dbReference>
<organism evidence="5 6">
    <name type="scientific">Nothobranchius furzeri</name>
    <name type="common">Turquoise killifish</name>
    <dbReference type="NCBI Taxonomy" id="105023"/>
    <lineage>
        <taxon>Eukaryota</taxon>
        <taxon>Metazoa</taxon>
        <taxon>Chordata</taxon>
        <taxon>Craniata</taxon>
        <taxon>Vertebrata</taxon>
        <taxon>Euteleostomi</taxon>
        <taxon>Actinopterygii</taxon>
        <taxon>Neopterygii</taxon>
        <taxon>Teleostei</taxon>
        <taxon>Neoteleostei</taxon>
        <taxon>Acanthomorphata</taxon>
        <taxon>Ovalentaria</taxon>
        <taxon>Atherinomorphae</taxon>
        <taxon>Cyprinodontiformes</taxon>
        <taxon>Nothobranchiidae</taxon>
        <taxon>Nothobranchius</taxon>
    </lineage>
</organism>
<evidence type="ECO:0000256" key="2">
    <source>
        <dbReference type="SAM" id="MobiDB-lite"/>
    </source>
</evidence>
<accession>A0A8C6VWD6</accession>
<feature type="compositionally biased region" description="Pro residues" evidence="2">
    <location>
        <begin position="351"/>
        <end position="385"/>
    </location>
</feature>
<feature type="domain" description="Helically-extended SH3" evidence="3">
    <location>
        <begin position="807"/>
        <end position="873"/>
    </location>
</feature>
<dbReference type="GO" id="GO:0007229">
    <property type="term" value="P:integrin-mediated signaling pathway"/>
    <property type="evidence" value="ECO:0007669"/>
    <property type="project" value="InterPro"/>
</dbReference>
<proteinExistence type="predicted"/>
<dbReference type="GeneTree" id="ENSGT00940000174833"/>
<reference evidence="4" key="2">
    <citation type="submission" date="2020-03" db="EMBL/GenBank/DDBJ databases">
        <title>Intra-Species Differences in Population Size shape Life History and Genome Evolution.</title>
        <authorList>
            <person name="Willemsen D."/>
            <person name="Cui R."/>
            <person name="Valenzano D.R."/>
        </authorList>
    </citation>
    <scope>NUCLEOTIDE SEQUENCE</scope>
    <source>
        <strain evidence="4">GRZ</strain>
        <tissue evidence="4">Whole</tissue>
    </source>
</reference>
<name>A0A8C6VWD6_NOTFU</name>
<feature type="region of interest" description="Disordered" evidence="2">
    <location>
        <begin position="554"/>
        <end position="585"/>
    </location>
</feature>
<feature type="compositionally biased region" description="Pro residues" evidence="2">
    <location>
        <begin position="300"/>
        <end position="312"/>
    </location>
</feature>
<sequence length="1053" mass="114742">MEDQQGDQMDFQSVRAMFQEKECVMGQPKNKPFSSDKPKVGPPSQSPTYLPAGARPSLLTSINHALETNTVNAPRVVFREEKKESKKPLVLTNSKAKDKPDKKVKESKDKTAKEDEEKLLDNLSDQKEKRENGKDKRFPSLLNQKEPAAVLVEASAPPRAPTTKKKGFHVLKKSAKRDSTMISDPVLDTSGFDVSGPAPLIPVSSDAGSVQMEPLYSIPKARPLMKTTLPEPSAAVDLTPPSFTPDFCPPPAVTPEVPVLTVSTPESKPPTQIPSPAPPSTAAPVPPNHGTPSLLHVGPPTRPSFAAPPPPKRFTATHPAVASPTRPTFPAPPPPNSSPFAASAPPNRNTPSPPPIAAPPPNIRAPNSPPTASPTPPDADSPAPDPSLCVTPDPRPGLALADPFLVASAPSLSPSEHQRATEVHAEAVNVALVKKPPSKEVDPPSLESPGGEHPISALSVLERAEDKGPGKKTSPGDLRILNALENSRKKNGSPLLISPRATPPPEERPQEDPTKDLPHIDYAGRKHPSPNPVNDIDHEVSPVWEKISKEKTGAELLVLPPPPAKQALPDLKYPEQAPEKPDRLSSVIQDQFIPPPPLFEGDSGLLEAETTDGPEFEELASDAYSPELPSSEWGNELGTDITGGQSPLEGLSNGTAHPVMDVHSEPANEVDYEEGPVPVSPLPVFKDPPVVEELPVDNRNSVLVETENEYEDIATSLKKKGKLNNSKKNKGAPKNPYAESEKVAVQEKTKSRRFARGEKKPAGEKLDEKELKKEKHRLEREKKELKEKREREKKEQKEREKKELEMKKKFKVTGQEEAMYQAKVTETSKGRRHNLPIKSGDVVSIIRTTDCPKGKWLARDNKNNYGYVSVKRVNLDVKEMLEMGKKAARNSTVIESGDTSKGNWNSNDFHPESFTDDSEEWTCEDDDLLTPTDYLLTPTAEADQFASERHNKALSMPVMGVEDLSINHQHSDMGDGDQTQTKPEALQKLSTFLNTHKSANASESSHPEPETSPISEQEEVVSEPEGSSLQEEEFDPTAVILPPPDQYADTTVE</sequence>
<feature type="compositionally biased region" description="Polar residues" evidence="2">
    <location>
        <begin position="977"/>
        <end position="1001"/>
    </location>
</feature>
<feature type="compositionally biased region" description="Basic and acidic residues" evidence="2">
    <location>
        <begin position="416"/>
        <end position="425"/>
    </location>
</feature>
<evidence type="ECO:0000259" key="3">
    <source>
        <dbReference type="Pfam" id="PF14603"/>
    </source>
</evidence>
<evidence type="ECO:0000256" key="1">
    <source>
        <dbReference type="ARBA" id="ARBA00022553"/>
    </source>
</evidence>
<dbReference type="GO" id="GO:0005886">
    <property type="term" value="C:plasma membrane"/>
    <property type="evidence" value="ECO:0007669"/>
    <property type="project" value="InterPro"/>
</dbReference>
<gene>
    <name evidence="5" type="primary">LOC107393438</name>
    <name evidence="4" type="ORF">G4P62_016362</name>
</gene>
<dbReference type="FunFam" id="2.30.30.40:FF:000307">
    <property type="entry name" value="Predicted protein"/>
    <property type="match status" value="1"/>
</dbReference>
<dbReference type="OMA" id="RTFSMPD"/>
<feature type="compositionally biased region" description="Basic and acidic residues" evidence="2">
    <location>
        <begin position="739"/>
        <end position="807"/>
    </location>
</feature>
<feature type="compositionally biased region" description="Basic and acidic residues" evidence="2">
    <location>
        <begin position="77"/>
        <end position="87"/>
    </location>
</feature>
<feature type="compositionally biased region" description="Basic and acidic residues" evidence="2">
    <location>
        <begin position="95"/>
        <end position="138"/>
    </location>
</feature>
<feature type="compositionally biased region" description="Basic and acidic residues" evidence="2">
    <location>
        <begin position="505"/>
        <end position="524"/>
    </location>
</feature>
<dbReference type="KEGG" id="nfu:107393438"/>
<evidence type="ECO:0000313" key="6">
    <source>
        <dbReference type="Proteomes" id="UP000694548"/>
    </source>
</evidence>
<dbReference type="AlphaFoldDB" id="A0A8C6VWD6"/>
<evidence type="ECO:0000313" key="5">
    <source>
        <dbReference type="Ensembl" id="ENSNFUP00015045156.1"/>
    </source>
</evidence>
<feature type="region of interest" description="Disordered" evidence="2">
    <location>
        <begin position="967"/>
        <end position="1053"/>
    </location>
</feature>
<dbReference type="PANTHER" id="PTHR16830">
    <property type="entry name" value="SH2 CONTAINING ADAPTOR PRAM-1 RELATED"/>
    <property type="match status" value="1"/>
</dbReference>
<dbReference type="Ensembl" id="ENSNFUT00015047118.1">
    <property type="protein sequence ID" value="ENSNFUP00015045156.1"/>
    <property type="gene ID" value="ENSNFUG00015021465.1"/>
</dbReference>
<dbReference type="InterPro" id="IPR029294">
    <property type="entry name" value="hSH3"/>
</dbReference>
<reference evidence="5" key="1">
    <citation type="submission" date="2014-08" db="EMBL/GenBank/DDBJ databases">
        <authorList>
            <person name="Senf B."/>
            <person name="Petzold A."/>
            <person name="Downie B.R."/>
            <person name="Koch P."/>
            <person name="Platzer M."/>
        </authorList>
    </citation>
    <scope>NUCLEOTIDE SEQUENCE [LARGE SCALE GENOMIC DNA]</scope>
    <source>
        <strain evidence="5">GRZ</strain>
    </source>
</reference>
<feature type="compositionally biased region" description="Basic residues" evidence="2">
    <location>
        <begin position="162"/>
        <end position="175"/>
    </location>
</feature>
<dbReference type="RefSeq" id="XP_015827262.1">
    <property type="nucleotide sequence ID" value="XM_015971776.3"/>
</dbReference>
<dbReference type="PRINTS" id="PR01217">
    <property type="entry name" value="PRICHEXTENSN"/>
</dbReference>
<dbReference type="InterPro" id="IPR043443">
    <property type="entry name" value="FYB1/2-like"/>
</dbReference>
<dbReference type="OrthoDB" id="5986624at2759"/>
<keyword evidence="1" id="KW-0597">Phosphoprotein</keyword>